<evidence type="ECO:0000313" key="1">
    <source>
        <dbReference type="EMBL" id="MEB3962990.1"/>
    </source>
</evidence>
<dbReference type="SUPFAM" id="SSF51726">
    <property type="entry name" value="UROD/MetE-like"/>
    <property type="match status" value="1"/>
</dbReference>
<evidence type="ECO:0000313" key="2">
    <source>
        <dbReference type="Proteomes" id="UP001352223"/>
    </source>
</evidence>
<dbReference type="RefSeq" id="WP_324770644.1">
    <property type="nucleotide sequence ID" value="NZ_BAAATS010000037.1"/>
</dbReference>
<organism evidence="1 2">
    <name type="scientific">Streptomyces kunmingensis</name>
    <dbReference type="NCBI Taxonomy" id="68225"/>
    <lineage>
        <taxon>Bacteria</taxon>
        <taxon>Bacillati</taxon>
        <taxon>Actinomycetota</taxon>
        <taxon>Actinomycetes</taxon>
        <taxon>Kitasatosporales</taxon>
        <taxon>Streptomycetaceae</taxon>
        <taxon>Streptomyces</taxon>
    </lineage>
</organism>
<proteinExistence type="predicted"/>
<dbReference type="InterPro" id="IPR038071">
    <property type="entry name" value="UROD/MetE-like_sf"/>
</dbReference>
<dbReference type="Proteomes" id="UP001352223">
    <property type="component" value="Unassembled WGS sequence"/>
</dbReference>
<reference evidence="1 2" key="1">
    <citation type="submission" date="2022-10" db="EMBL/GenBank/DDBJ databases">
        <authorList>
            <person name="Xie J."/>
            <person name="Shen N."/>
        </authorList>
    </citation>
    <scope>NUCLEOTIDE SEQUENCE [LARGE SCALE GENOMIC DNA]</scope>
    <source>
        <strain evidence="1 2">DSM 41681</strain>
    </source>
</reference>
<name>A0ABU6CGH1_9ACTN</name>
<protein>
    <recommendedName>
        <fullName evidence="3">Methionine synthase</fullName>
    </recommendedName>
</protein>
<dbReference type="EMBL" id="JAOZYB010000201">
    <property type="protein sequence ID" value="MEB3962990.1"/>
    <property type="molecule type" value="Genomic_DNA"/>
</dbReference>
<dbReference type="Gene3D" id="3.20.20.210">
    <property type="match status" value="1"/>
</dbReference>
<sequence>MARGVRTGKIPDGGPGGLGGIHLLGSIPLADSADVFRTAAREVGSYVKRIPDGETGDRASWGSWQRKAFAASPAFQRVDAAESTYGAGAEWYRPLSPDTLDAADFAALGYAREALRSYEVMRELRSAQEVPATARFQVSLPTPTASIALTVEPEHRETVEPVYRRALLGDLRRILDEIPHEDLAIQWDVAVEVALLESEGAALGGWAGPKAGLFDQIMSSLVGLGDAVPSDVQLGYHLCYGNSKGKRFVEPKDTSLLVEMANALTERVARPIDFLHMPVPQDRTDPEYFAPLADLSSGDVTDLYLGLVYLVDGVEGAHRRIRAARTVRENFGIATDCGLGRTEPAVVRDLLQLHRRVHEQY</sequence>
<evidence type="ECO:0008006" key="3">
    <source>
        <dbReference type="Google" id="ProtNLM"/>
    </source>
</evidence>
<gene>
    <name evidence="1" type="ORF">OKJ48_22465</name>
</gene>
<keyword evidence="2" id="KW-1185">Reference proteome</keyword>
<comment type="caution">
    <text evidence="1">The sequence shown here is derived from an EMBL/GenBank/DDBJ whole genome shotgun (WGS) entry which is preliminary data.</text>
</comment>
<accession>A0ABU6CGH1</accession>